<dbReference type="AlphaFoldDB" id="A0A7M3SX50"/>
<sequence>MKRYIYLSIIALQLLAGCDSDPAPNPNPQPEGDKPGEALLSLPENNKECEQGEISGNSATVDFSWEASADTEKYDLKVTNLDDNTFTTKTGLTTSETEVSLKRGHPYSWVIISRNSGSATTTSETWKFYLAGEGESNIAPFPAAAVYPEPGATVTPDNGKITLDWEEVQDPDGDAVTYTLYADDVDGLQEPASEWQNLTQTSMDISVNSNTVYYWRVVSSDGTSSASSSIYTFKTSE</sequence>
<feature type="region of interest" description="Disordered" evidence="1">
    <location>
        <begin position="20"/>
        <end position="44"/>
    </location>
</feature>
<dbReference type="OrthoDB" id="789771at2"/>
<dbReference type="InterPro" id="IPR036116">
    <property type="entry name" value="FN3_sf"/>
</dbReference>
<dbReference type="Gene3D" id="2.60.40.10">
    <property type="entry name" value="Immunoglobulins"/>
    <property type="match status" value="2"/>
</dbReference>
<feature type="domain" description="Fibronectin type-III" evidence="2">
    <location>
        <begin position="147"/>
        <end position="237"/>
    </location>
</feature>
<organism evidence="3 4">
    <name type="scientific">Christiangramia aestuarii</name>
    <dbReference type="NCBI Taxonomy" id="1028746"/>
    <lineage>
        <taxon>Bacteria</taxon>
        <taxon>Pseudomonadati</taxon>
        <taxon>Bacteroidota</taxon>
        <taxon>Flavobacteriia</taxon>
        <taxon>Flavobacteriales</taxon>
        <taxon>Flavobacteriaceae</taxon>
        <taxon>Christiangramia</taxon>
    </lineage>
</organism>
<accession>A0A7M3SX50</accession>
<protein>
    <recommendedName>
        <fullName evidence="2">Fibronectin type-III domain-containing protein</fullName>
    </recommendedName>
</protein>
<dbReference type="InterPro" id="IPR013783">
    <property type="entry name" value="Ig-like_fold"/>
</dbReference>
<dbReference type="RefSeq" id="WP_156273214.1">
    <property type="nucleotide sequence ID" value="NZ_BAABGI010000002.1"/>
</dbReference>
<dbReference type="InterPro" id="IPR003961">
    <property type="entry name" value="FN3_dom"/>
</dbReference>
<dbReference type="EMBL" id="VJVW01000001">
    <property type="protein sequence ID" value="MUP41181.1"/>
    <property type="molecule type" value="Genomic_DNA"/>
</dbReference>
<name>A0A7M3SX50_9FLAO</name>
<evidence type="ECO:0000256" key="1">
    <source>
        <dbReference type="SAM" id="MobiDB-lite"/>
    </source>
</evidence>
<dbReference type="Proteomes" id="UP000460416">
    <property type="component" value="Unassembled WGS sequence"/>
</dbReference>
<gene>
    <name evidence="3" type="ORF">FLP08_01200</name>
</gene>
<reference evidence="3 4" key="1">
    <citation type="submission" date="2019-07" db="EMBL/GenBank/DDBJ databases">
        <title>Gramella aestuarii sp. nov., isolated from a tidal flat, and emended description of Gramella echinicola.</title>
        <authorList>
            <person name="Liu L."/>
        </authorList>
    </citation>
    <scope>NUCLEOTIDE SEQUENCE [LARGE SCALE GENOMIC DNA]</scope>
    <source>
        <strain evidence="3 4">BS12</strain>
    </source>
</reference>
<dbReference type="PROSITE" id="PS50853">
    <property type="entry name" value="FN3"/>
    <property type="match status" value="1"/>
</dbReference>
<evidence type="ECO:0000259" key="2">
    <source>
        <dbReference type="PROSITE" id="PS50853"/>
    </source>
</evidence>
<evidence type="ECO:0000313" key="3">
    <source>
        <dbReference type="EMBL" id="MUP41181.1"/>
    </source>
</evidence>
<dbReference type="PROSITE" id="PS51257">
    <property type="entry name" value="PROKAR_LIPOPROTEIN"/>
    <property type="match status" value="1"/>
</dbReference>
<keyword evidence="4" id="KW-1185">Reference proteome</keyword>
<comment type="caution">
    <text evidence="3">The sequence shown here is derived from an EMBL/GenBank/DDBJ whole genome shotgun (WGS) entry which is preliminary data.</text>
</comment>
<proteinExistence type="predicted"/>
<evidence type="ECO:0000313" key="4">
    <source>
        <dbReference type="Proteomes" id="UP000460416"/>
    </source>
</evidence>
<dbReference type="SUPFAM" id="SSF49265">
    <property type="entry name" value="Fibronectin type III"/>
    <property type="match status" value="1"/>
</dbReference>